<feature type="coiled-coil region" evidence="4">
    <location>
        <begin position="26"/>
        <end position="60"/>
    </location>
</feature>
<dbReference type="PRINTS" id="PR00364">
    <property type="entry name" value="DISEASERSIST"/>
</dbReference>
<keyword evidence="3" id="KW-0067">ATP-binding</keyword>
<dbReference type="GO" id="GO:0006952">
    <property type="term" value="P:defense response"/>
    <property type="evidence" value="ECO:0007669"/>
    <property type="project" value="UniProtKB-KW"/>
</dbReference>
<evidence type="ECO:0000259" key="5">
    <source>
        <dbReference type="SMART" id="SM00382"/>
    </source>
</evidence>
<name>A0A834SV78_9FABA</name>
<feature type="coiled-coil region" evidence="4">
    <location>
        <begin position="231"/>
        <end position="258"/>
    </location>
</feature>
<dbReference type="EMBL" id="JAAIUW010000011">
    <property type="protein sequence ID" value="KAF7808367.1"/>
    <property type="molecule type" value="Genomic_DNA"/>
</dbReference>
<dbReference type="OrthoDB" id="786439at2759"/>
<sequence>MELLGGLAGKVVELTVEPIGRQLGYLISYQSNVKKLKDEFKELQNDKEAVQHLVDQAQRQGEDIEVKVQDWFTKVNEITELVDKFYGEEAHANTNCSFKSCPNLWLRHQISRKAKKMTLEVAEIKEKGKFDKVSYYKPPELVGVPLPSTSSSTINEEMESRISIMNQVLGALADPNIDMVGLCGLPGVGKTTLAKQVATKAKEQKLFDKVVWVTVAQSLDFKGIQSQIADIVGMKLEAESLRARVSHLNQRLKKEKNLLLVLDDVWERLDLDEVGIPFDDNPKKTSAIPDENLKCKILLTSRNEEFLYNQMKCRRNISVGVLSEKEALELFKENVELFDDSNNIDLLTVGVEVVKLRGGLPLAIVAIARALKNKRQPSEWRYVLNQLRKPLRRNMTGIKEVDAVLKYSYDHLDTELQSIVLLSAMLSHDPLTIDLIMYSMGLSLLEDVHSMKDAQDALDFLISKLKASSLLLDSFSHDRVTMHDVFHEFSLSIASKEQHALVVRPEEHETSALACTNFLKPFGRTKGMLHLEELELYSCGIGVIVAKAEVPESGAPTFIFHKLTQVKTLESP</sequence>
<dbReference type="InterPro" id="IPR003593">
    <property type="entry name" value="AAA+_ATPase"/>
</dbReference>
<dbReference type="InterPro" id="IPR002182">
    <property type="entry name" value="NB-ARC"/>
</dbReference>
<dbReference type="FunFam" id="3.40.50.300:FF:001091">
    <property type="entry name" value="Probable disease resistance protein At1g61300"/>
    <property type="match status" value="1"/>
</dbReference>
<proteinExistence type="predicted"/>
<keyword evidence="2" id="KW-0611">Plant defense</keyword>
<dbReference type="Proteomes" id="UP000634136">
    <property type="component" value="Unassembled WGS sequence"/>
</dbReference>
<organism evidence="6 7">
    <name type="scientific">Senna tora</name>
    <dbReference type="NCBI Taxonomy" id="362788"/>
    <lineage>
        <taxon>Eukaryota</taxon>
        <taxon>Viridiplantae</taxon>
        <taxon>Streptophyta</taxon>
        <taxon>Embryophyta</taxon>
        <taxon>Tracheophyta</taxon>
        <taxon>Spermatophyta</taxon>
        <taxon>Magnoliopsida</taxon>
        <taxon>eudicotyledons</taxon>
        <taxon>Gunneridae</taxon>
        <taxon>Pentapetalae</taxon>
        <taxon>rosids</taxon>
        <taxon>fabids</taxon>
        <taxon>Fabales</taxon>
        <taxon>Fabaceae</taxon>
        <taxon>Caesalpinioideae</taxon>
        <taxon>Cassia clade</taxon>
        <taxon>Senna</taxon>
    </lineage>
</organism>
<dbReference type="InterPro" id="IPR027417">
    <property type="entry name" value="P-loop_NTPase"/>
</dbReference>
<dbReference type="Gene3D" id="3.40.50.300">
    <property type="entry name" value="P-loop containing nucleotide triphosphate hydrolases"/>
    <property type="match status" value="1"/>
</dbReference>
<dbReference type="Gene3D" id="1.10.8.430">
    <property type="entry name" value="Helical domain of apoptotic protease-activating factors"/>
    <property type="match status" value="1"/>
</dbReference>
<keyword evidence="4" id="KW-0175">Coiled coil</keyword>
<evidence type="ECO:0000256" key="2">
    <source>
        <dbReference type="ARBA" id="ARBA00022821"/>
    </source>
</evidence>
<dbReference type="PANTHER" id="PTHR33463:SF198">
    <property type="entry name" value="RPP4C3"/>
    <property type="match status" value="1"/>
</dbReference>
<evidence type="ECO:0000256" key="4">
    <source>
        <dbReference type="SAM" id="Coils"/>
    </source>
</evidence>
<reference evidence="6" key="1">
    <citation type="submission" date="2020-09" db="EMBL/GenBank/DDBJ databases">
        <title>Genome-Enabled Discovery of Anthraquinone Biosynthesis in Senna tora.</title>
        <authorList>
            <person name="Kang S.-H."/>
            <person name="Pandey R.P."/>
            <person name="Lee C.-M."/>
            <person name="Sim J.-S."/>
            <person name="Jeong J.-T."/>
            <person name="Choi B.-S."/>
            <person name="Jung M."/>
            <person name="Ginzburg D."/>
            <person name="Zhao K."/>
            <person name="Won S.Y."/>
            <person name="Oh T.-J."/>
            <person name="Yu Y."/>
            <person name="Kim N.-H."/>
            <person name="Lee O.R."/>
            <person name="Lee T.-H."/>
            <person name="Bashyal P."/>
            <person name="Kim T.-S."/>
            <person name="Lee W.-H."/>
            <person name="Kawkins C."/>
            <person name="Kim C.-K."/>
            <person name="Kim J.S."/>
            <person name="Ahn B.O."/>
            <person name="Rhee S.Y."/>
            <person name="Sohng J.K."/>
        </authorList>
    </citation>
    <scope>NUCLEOTIDE SEQUENCE</scope>
    <source>
        <tissue evidence="6">Leaf</tissue>
    </source>
</reference>
<keyword evidence="7" id="KW-1185">Reference proteome</keyword>
<dbReference type="InterPro" id="IPR050905">
    <property type="entry name" value="Plant_NBS-LRR"/>
</dbReference>
<feature type="domain" description="AAA+ ATPase" evidence="5">
    <location>
        <begin position="176"/>
        <end position="322"/>
    </location>
</feature>
<dbReference type="GO" id="GO:0005524">
    <property type="term" value="F:ATP binding"/>
    <property type="evidence" value="ECO:0007669"/>
    <property type="project" value="UniProtKB-KW"/>
</dbReference>
<dbReference type="PANTHER" id="PTHR33463">
    <property type="entry name" value="NB-ARC DOMAIN-CONTAINING PROTEIN-RELATED"/>
    <property type="match status" value="1"/>
</dbReference>
<protein>
    <submittedName>
        <fullName evidence="6">Putative disease resistance protein</fullName>
    </submittedName>
</protein>
<dbReference type="Pfam" id="PF00931">
    <property type="entry name" value="NB-ARC"/>
    <property type="match status" value="1"/>
</dbReference>
<evidence type="ECO:0000313" key="6">
    <source>
        <dbReference type="EMBL" id="KAF7808367.1"/>
    </source>
</evidence>
<evidence type="ECO:0000256" key="1">
    <source>
        <dbReference type="ARBA" id="ARBA00022741"/>
    </source>
</evidence>
<dbReference type="InterPro" id="IPR042197">
    <property type="entry name" value="Apaf_helical"/>
</dbReference>
<keyword evidence="1" id="KW-0547">Nucleotide-binding</keyword>
<accession>A0A834SV78</accession>
<dbReference type="GO" id="GO:0043531">
    <property type="term" value="F:ADP binding"/>
    <property type="evidence" value="ECO:0007669"/>
    <property type="project" value="InterPro"/>
</dbReference>
<dbReference type="SMART" id="SM00382">
    <property type="entry name" value="AAA"/>
    <property type="match status" value="1"/>
</dbReference>
<dbReference type="SUPFAM" id="SSF52540">
    <property type="entry name" value="P-loop containing nucleoside triphosphate hydrolases"/>
    <property type="match status" value="1"/>
</dbReference>
<evidence type="ECO:0000313" key="7">
    <source>
        <dbReference type="Proteomes" id="UP000634136"/>
    </source>
</evidence>
<comment type="caution">
    <text evidence="6">The sequence shown here is derived from an EMBL/GenBank/DDBJ whole genome shotgun (WGS) entry which is preliminary data.</text>
</comment>
<gene>
    <name evidence="6" type="ORF">G2W53_035110</name>
</gene>
<evidence type="ECO:0000256" key="3">
    <source>
        <dbReference type="ARBA" id="ARBA00022840"/>
    </source>
</evidence>
<dbReference type="AlphaFoldDB" id="A0A834SV78"/>